<dbReference type="SMART" id="SM00331">
    <property type="entry name" value="PP2C_SIG"/>
    <property type="match status" value="1"/>
</dbReference>
<dbReference type="AlphaFoldDB" id="A0A1I2BFG4"/>
<dbReference type="Pfam" id="PF13426">
    <property type="entry name" value="PAS_9"/>
    <property type="match status" value="1"/>
</dbReference>
<evidence type="ECO:0000313" key="3">
    <source>
        <dbReference type="EMBL" id="SFE54914.1"/>
    </source>
</evidence>
<dbReference type="Pfam" id="PF13185">
    <property type="entry name" value="GAF_2"/>
    <property type="match status" value="1"/>
</dbReference>
<keyword evidence="3" id="KW-0418">Kinase</keyword>
<keyword evidence="1" id="KW-0378">Hydrolase</keyword>
<dbReference type="Gene3D" id="3.60.40.10">
    <property type="entry name" value="PPM-type phosphatase domain"/>
    <property type="match status" value="1"/>
</dbReference>
<accession>A0A1I2BFG4</accession>
<keyword evidence="3" id="KW-0808">Transferase</keyword>
<protein>
    <submittedName>
        <fullName evidence="3">Serine/threonine-protein kinase RsbW</fullName>
    </submittedName>
</protein>
<dbReference type="SMART" id="SM00091">
    <property type="entry name" value="PAS"/>
    <property type="match status" value="1"/>
</dbReference>
<dbReference type="Gene3D" id="3.30.450.40">
    <property type="match status" value="2"/>
</dbReference>
<dbReference type="SUPFAM" id="SSF81606">
    <property type="entry name" value="PP2C-like"/>
    <property type="match status" value="1"/>
</dbReference>
<dbReference type="NCBIfam" id="TIGR00229">
    <property type="entry name" value="sensory_box"/>
    <property type="match status" value="1"/>
</dbReference>
<dbReference type="InterPro" id="IPR029016">
    <property type="entry name" value="GAF-like_dom_sf"/>
</dbReference>
<dbReference type="SUPFAM" id="SSF55781">
    <property type="entry name" value="GAF domain-like"/>
    <property type="match status" value="2"/>
</dbReference>
<evidence type="ECO:0000259" key="2">
    <source>
        <dbReference type="PROSITE" id="PS50113"/>
    </source>
</evidence>
<keyword evidence="4" id="KW-1185">Reference proteome</keyword>
<dbReference type="Proteomes" id="UP000198589">
    <property type="component" value="Unassembled WGS sequence"/>
</dbReference>
<dbReference type="STRING" id="1798228.SAMN05216574_104148"/>
<dbReference type="Gene3D" id="3.30.450.20">
    <property type="entry name" value="PAS domain"/>
    <property type="match status" value="1"/>
</dbReference>
<dbReference type="RefSeq" id="WP_254790609.1">
    <property type="nucleotide sequence ID" value="NZ_FOND01000004.1"/>
</dbReference>
<dbReference type="CDD" id="cd00130">
    <property type="entry name" value="PAS"/>
    <property type="match status" value="1"/>
</dbReference>
<dbReference type="PANTHER" id="PTHR43156">
    <property type="entry name" value="STAGE II SPORULATION PROTEIN E-RELATED"/>
    <property type="match status" value="1"/>
</dbReference>
<organism evidence="3 4">
    <name type="scientific">Blastococcus tunisiensis</name>
    <dbReference type="NCBI Taxonomy" id="1798228"/>
    <lineage>
        <taxon>Bacteria</taxon>
        <taxon>Bacillati</taxon>
        <taxon>Actinomycetota</taxon>
        <taxon>Actinomycetes</taxon>
        <taxon>Geodermatophilales</taxon>
        <taxon>Geodermatophilaceae</taxon>
        <taxon>Blastococcus</taxon>
    </lineage>
</organism>
<dbReference type="SUPFAM" id="SSF55785">
    <property type="entry name" value="PYP-like sensor domain (PAS domain)"/>
    <property type="match status" value="1"/>
</dbReference>
<reference evidence="4" key="1">
    <citation type="submission" date="2016-10" db="EMBL/GenBank/DDBJ databases">
        <authorList>
            <person name="Varghese N."/>
            <person name="Submissions S."/>
        </authorList>
    </citation>
    <scope>NUCLEOTIDE SEQUENCE [LARGE SCALE GENOMIC DNA]</scope>
    <source>
        <strain evidence="4">DSM 46838</strain>
    </source>
</reference>
<dbReference type="GO" id="GO:0016791">
    <property type="term" value="F:phosphatase activity"/>
    <property type="evidence" value="ECO:0007669"/>
    <property type="project" value="TreeGrafter"/>
</dbReference>
<name>A0A1I2BFG4_9ACTN</name>
<dbReference type="EMBL" id="FOND01000004">
    <property type="protein sequence ID" value="SFE54914.1"/>
    <property type="molecule type" value="Genomic_DNA"/>
</dbReference>
<proteinExistence type="predicted"/>
<evidence type="ECO:0000313" key="4">
    <source>
        <dbReference type="Proteomes" id="UP000198589"/>
    </source>
</evidence>
<dbReference type="PROSITE" id="PS50113">
    <property type="entry name" value="PAC"/>
    <property type="match status" value="1"/>
</dbReference>
<dbReference type="InterPro" id="IPR000014">
    <property type="entry name" value="PAS"/>
</dbReference>
<dbReference type="GO" id="GO:0016301">
    <property type="term" value="F:kinase activity"/>
    <property type="evidence" value="ECO:0007669"/>
    <property type="project" value="UniProtKB-KW"/>
</dbReference>
<dbReference type="InterPro" id="IPR035965">
    <property type="entry name" value="PAS-like_dom_sf"/>
</dbReference>
<dbReference type="Pfam" id="PF07228">
    <property type="entry name" value="SpoIIE"/>
    <property type="match status" value="1"/>
</dbReference>
<dbReference type="InterPro" id="IPR052016">
    <property type="entry name" value="Bact_Sigma-Reg"/>
</dbReference>
<dbReference type="InterPro" id="IPR003018">
    <property type="entry name" value="GAF"/>
</dbReference>
<dbReference type="InterPro" id="IPR000700">
    <property type="entry name" value="PAS-assoc_C"/>
</dbReference>
<feature type="domain" description="PAC" evidence="2">
    <location>
        <begin position="96"/>
        <end position="148"/>
    </location>
</feature>
<dbReference type="InterPro" id="IPR001932">
    <property type="entry name" value="PPM-type_phosphatase-like_dom"/>
</dbReference>
<dbReference type="SMART" id="SM00065">
    <property type="entry name" value="GAF"/>
    <property type="match status" value="2"/>
</dbReference>
<evidence type="ECO:0000256" key="1">
    <source>
        <dbReference type="ARBA" id="ARBA00022801"/>
    </source>
</evidence>
<gene>
    <name evidence="3" type="ORF">SAMN05216574_104148</name>
</gene>
<dbReference type="InterPro" id="IPR036457">
    <property type="entry name" value="PPM-type-like_dom_sf"/>
</dbReference>
<dbReference type="PANTHER" id="PTHR43156:SF2">
    <property type="entry name" value="STAGE II SPORULATION PROTEIN E"/>
    <property type="match status" value="1"/>
</dbReference>
<sequence>MSGTDPVGNPGQDPRAQLGRLLEEDPADLYENAPMGYLSTLPDGRIVKANRTFCAWTGRAADELIGTRFQDLLSVGGRAFHETHLAPLLRMQGAVREIALDVVRVDGSLLPCLVNAVELRDDAGAPLLVRATLFEATARRRYERELLAAQRLAEQSEARSRVVQAVVSDLAAARTVADVAGVIVEHGRAALRAGGAALVLVEEPGGAPGDVPRLRTARSDGLPDELLHALQEAAGERLALELAEGVRTVELDDRMRSSQPAVAEGMARGGLSALVVVPVSADGRRLGALVLGLQGESGGLISLAEPGTSRAPEPADVDLLWTLGRQAGQALERARLHEETARQAERAAFLLEAARLLAGAADLPETVDRLAALVVERLADLCVIDLVTEEGMTRPVARHRDPGLQHLADEVRRRHLTAGRESHPSVRALREGRTQWVRHVPAEYLTSITADAQHATVAQTLDLAGIVAVPLVADGRRLGVLTICADRRRGAFTEADVEVAEQLGLQVALLVAKAQRYELDVRTSHTLQANLLPPEPPELLGLSTAVRYLAATYGVEVGGDFYDVVQLPGGEVALAVGDVVGHDITAAATMGQLTSVSRALLVDRPTPSAMIERLQAGWSLMGMQRMATALFATLDPADGRLRIASAGHLPPLLLSEGRAEFLPVVPTRLLGAPPAATPAREWAGVLPPGATLVLFTDGLVESRSADLDEGLTALLAVATGAGTTDPDELCDRLLGELTGSHRADDIALLVLTRRG</sequence>